<evidence type="ECO:0000256" key="6">
    <source>
        <dbReference type="ARBA" id="ARBA00023136"/>
    </source>
</evidence>
<proteinExistence type="inferred from homology"/>
<dbReference type="Proteomes" id="UP000515708">
    <property type="component" value="Chromosome"/>
</dbReference>
<dbReference type="InterPro" id="IPR035906">
    <property type="entry name" value="MetI-like_sf"/>
</dbReference>
<evidence type="ECO:0000313" key="10">
    <source>
        <dbReference type="Proteomes" id="UP000515708"/>
    </source>
</evidence>
<accession>A0A7D7WBR9</accession>
<feature type="transmembrane region" description="Helical" evidence="7">
    <location>
        <begin position="190"/>
        <end position="209"/>
    </location>
</feature>
<comment type="subcellular location">
    <subcellularLocation>
        <location evidence="1 7">Cell membrane</location>
        <topology evidence="1 7">Multi-pass membrane protein</topology>
    </subcellularLocation>
</comment>
<evidence type="ECO:0000313" key="9">
    <source>
        <dbReference type="EMBL" id="QMU95912.1"/>
    </source>
</evidence>
<feature type="transmembrane region" description="Helical" evidence="7">
    <location>
        <begin position="121"/>
        <end position="141"/>
    </location>
</feature>
<dbReference type="RefSeq" id="WP_182253735.1">
    <property type="nucleotide sequence ID" value="NZ_CP043732.1"/>
</dbReference>
<reference evidence="9 10" key="1">
    <citation type="journal article" date="2020" name="Front. Microbiol.">
        <title>Design of Bacterial Strain-Specific qPCR Assays Using NGS Data and Publicly Available Resources and Its Application to Track Biocontrol Strains.</title>
        <authorList>
            <person name="Hernandez I."/>
            <person name="Sant C."/>
            <person name="Martinez R."/>
            <person name="Fernandez C."/>
        </authorList>
    </citation>
    <scope>NUCLEOTIDE SEQUENCE [LARGE SCALE GENOMIC DNA]</scope>
    <source>
        <strain evidence="9 10">B24</strain>
    </source>
</reference>
<comment type="similarity">
    <text evidence="7">Belongs to the binding-protein-dependent transport system permease family.</text>
</comment>
<dbReference type="SUPFAM" id="SSF161098">
    <property type="entry name" value="MetI-like"/>
    <property type="match status" value="1"/>
</dbReference>
<dbReference type="EMBL" id="CP043732">
    <property type="protein sequence ID" value="QMU95912.1"/>
    <property type="molecule type" value="Genomic_DNA"/>
</dbReference>
<keyword evidence="2 7" id="KW-0813">Transport</keyword>
<keyword evidence="6 7" id="KW-0472">Membrane</keyword>
<keyword evidence="3" id="KW-1003">Cell membrane</keyword>
<dbReference type="PROSITE" id="PS50928">
    <property type="entry name" value="ABC_TM1"/>
    <property type="match status" value="1"/>
</dbReference>
<dbReference type="CDD" id="cd06261">
    <property type="entry name" value="TM_PBP2"/>
    <property type="match status" value="1"/>
</dbReference>
<evidence type="ECO:0000256" key="3">
    <source>
        <dbReference type="ARBA" id="ARBA00022475"/>
    </source>
</evidence>
<keyword evidence="5 7" id="KW-1133">Transmembrane helix</keyword>
<dbReference type="AlphaFoldDB" id="A0A7D7WBR9"/>
<dbReference type="Gene3D" id="1.10.3720.10">
    <property type="entry name" value="MetI-like"/>
    <property type="match status" value="1"/>
</dbReference>
<feature type="domain" description="ABC transmembrane type-1" evidence="8">
    <location>
        <begin position="82"/>
        <end position="270"/>
    </location>
</feature>
<feature type="transmembrane region" description="Helical" evidence="7">
    <location>
        <begin position="248"/>
        <end position="269"/>
    </location>
</feature>
<evidence type="ECO:0000256" key="7">
    <source>
        <dbReference type="RuleBase" id="RU363032"/>
    </source>
</evidence>
<gene>
    <name evidence="9" type="ORF">FVO59_00890</name>
</gene>
<protein>
    <submittedName>
        <fullName evidence="9">ABC transporter permease</fullName>
    </submittedName>
</protein>
<dbReference type="GO" id="GO:0005886">
    <property type="term" value="C:plasma membrane"/>
    <property type="evidence" value="ECO:0007669"/>
    <property type="project" value="UniProtKB-SubCell"/>
</dbReference>
<dbReference type="PANTHER" id="PTHR43386">
    <property type="entry name" value="OLIGOPEPTIDE TRANSPORT SYSTEM PERMEASE PROTEIN APPC"/>
    <property type="match status" value="1"/>
</dbReference>
<dbReference type="InterPro" id="IPR050366">
    <property type="entry name" value="BP-dependent_transpt_permease"/>
</dbReference>
<dbReference type="GO" id="GO:0055085">
    <property type="term" value="P:transmembrane transport"/>
    <property type="evidence" value="ECO:0007669"/>
    <property type="project" value="InterPro"/>
</dbReference>
<evidence type="ECO:0000256" key="1">
    <source>
        <dbReference type="ARBA" id="ARBA00004651"/>
    </source>
</evidence>
<keyword evidence="4 7" id="KW-0812">Transmembrane</keyword>
<evidence type="ECO:0000259" key="8">
    <source>
        <dbReference type="PROSITE" id="PS50928"/>
    </source>
</evidence>
<evidence type="ECO:0000256" key="5">
    <source>
        <dbReference type="ARBA" id="ARBA00022989"/>
    </source>
</evidence>
<evidence type="ECO:0000256" key="4">
    <source>
        <dbReference type="ARBA" id="ARBA00022692"/>
    </source>
</evidence>
<name>A0A7D7WBR9_9MICO</name>
<feature type="transmembrane region" description="Helical" evidence="7">
    <location>
        <begin position="147"/>
        <end position="164"/>
    </location>
</feature>
<sequence length="284" mass="29727">MTEAIVVQRAARKVRRNRPNALTIGAIITVGLFALAALLAPVIAPIDPFAISNDILEPPSASHWLGTDDVGKDLFSQIVYGARVSLFIGIAAGLGSLVVGLLVGGIAGYVGGAVDNILMRIAEVFQIMPAMLIALVIVAVIGRDSTLTAVAVILAIWPQSARIVRGQFLALRSSEFVDAARISATPSWRIILLEIFPLVIPAAAVQAALDVGRGMLLEAGLSFLGLGDPTTASWGAVLRRAQPYLADAWWFSIPAGICIAIMVLCFNVIGDAAGNRGSAGRRAL</sequence>
<evidence type="ECO:0000256" key="2">
    <source>
        <dbReference type="ARBA" id="ARBA00022448"/>
    </source>
</evidence>
<feature type="transmembrane region" description="Helical" evidence="7">
    <location>
        <begin position="84"/>
        <end position="109"/>
    </location>
</feature>
<dbReference type="InterPro" id="IPR000515">
    <property type="entry name" value="MetI-like"/>
</dbReference>
<feature type="transmembrane region" description="Helical" evidence="7">
    <location>
        <begin position="21"/>
        <end position="44"/>
    </location>
</feature>
<dbReference type="Pfam" id="PF00528">
    <property type="entry name" value="BPD_transp_1"/>
    <property type="match status" value="1"/>
</dbReference>
<organism evidence="9 10">
    <name type="scientific">Microbacterium esteraromaticum</name>
    <dbReference type="NCBI Taxonomy" id="57043"/>
    <lineage>
        <taxon>Bacteria</taxon>
        <taxon>Bacillati</taxon>
        <taxon>Actinomycetota</taxon>
        <taxon>Actinomycetes</taxon>
        <taxon>Micrococcales</taxon>
        <taxon>Microbacteriaceae</taxon>
        <taxon>Microbacterium</taxon>
    </lineage>
</organism>
<dbReference type="PANTHER" id="PTHR43386:SF1">
    <property type="entry name" value="D,D-DIPEPTIDE TRANSPORT SYSTEM PERMEASE PROTEIN DDPC-RELATED"/>
    <property type="match status" value="1"/>
</dbReference>